<accession>A0A2S0PBN5</accession>
<evidence type="ECO:0000313" key="1">
    <source>
        <dbReference type="EMBL" id="AVY94687.1"/>
    </source>
</evidence>
<proteinExistence type="predicted"/>
<dbReference type="InterPro" id="IPR029063">
    <property type="entry name" value="SAM-dependent_MTases_sf"/>
</dbReference>
<reference evidence="1 2" key="1">
    <citation type="submission" date="2018-04" db="EMBL/GenBank/DDBJ databases">
        <title>Denitrifier Microvirgula.</title>
        <authorList>
            <person name="Anderson E."/>
            <person name="Jang J."/>
            <person name="Ishii S."/>
        </authorList>
    </citation>
    <scope>NUCLEOTIDE SEQUENCE [LARGE SCALE GENOMIC DNA]</scope>
    <source>
        <strain evidence="1 2">BE2.4</strain>
    </source>
</reference>
<dbReference type="Proteomes" id="UP000244173">
    <property type="component" value="Chromosome"/>
</dbReference>
<organism evidence="1 2">
    <name type="scientific">Microvirgula aerodenitrificans</name>
    <dbReference type="NCBI Taxonomy" id="57480"/>
    <lineage>
        <taxon>Bacteria</taxon>
        <taxon>Pseudomonadati</taxon>
        <taxon>Pseudomonadota</taxon>
        <taxon>Betaproteobacteria</taxon>
        <taxon>Neisseriales</taxon>
        <taxon>Aquaspirillaceae</taxon>
        <taxon>Microvirgula</taxon>
    </lineage>
</organism>
<name>A0A2S0PBN5_9NEIS</name>
<dbReference type="SUPFAM" id="SSF53335">
    <property type="entry name" value="S-adenosyl-L-methionine-dependent methyltransferases"/>
    <property type="match status" value="1"/>
</dbReference>
<keyword evidence="2" id="KW-1185">Reference proteome</keyword>
<dbReference type="GO" id="GO:0008168">
    <property type="term" value="F:methyltransferase activity"/>
    <property type="evidence" value="ECO:0007669"/>
    <property type="project" value="UniProtKB-KW"/>
</dbReference>
<keyword evidence="1" id="KW-0489">Methyltransferase</keyword>
<dbReference type="EMBL" id="CP028519">
    <property type="protein sequence ID" value="AVY94687.1"/>
    <property type="molecule type" value="Genomic_DNA"/>
</dbReference>
<keyword evidence="1" id="KW-0808">Transferase</keyword>
<dbReference type="AlphaFoldDB" id="A0A2S0PBN5"/>
<dbReference type="Pfam" id="PF13578">
    <property type="entry name" value="Methyltransf_24"/>
    <property type="match status" value="1"/>
</dbReference>
<dbReference type="Gene3D" id="3.40.50.150">
    <property type="entry name" value="Vaccinia Virus protein VP39"/>
    <property type="match status" value="1"/>
</dbReference>
<dbReference type="RefSeq" id="WP_084300385.1">
    <property type="nucleotide sequence ID" value="NZ_CP028519.1"/>
</dbReference>
<dbReference type="GO" id="GO:0032259">
    <property type="term" value="P:methylation"/>
    <property type="evidence" value="ECO:0007669"/>
    <property type="project" value="UniProtKB-KW"/>
</dbReference>
<gene>
    <name evidence="1" type="ORF">DAI18_12030</name>
</gene>
<dbReference type="STRING" id="1122240.GCA_000620105_01643"/>
<dbReference type="KEGG" id="maer:DAI18_12030"/>
<evidence type="ECO:0000313" key="2">
    <source>
        <dbReference type="Proteomes" id="UP000244173"/>
    </source>
</evidence>
<dbReference type="OrthoDB" id="9795498at2"/>
<sequence>MVYKVSLDYQYSLQPRPRNAALEKLLDKQVDAYCWRMLEMTSFAEGLKKINRVEAADSIEPRWDNGNWIPCLDAASIYYLIGKQRPKIYMEVGSGNSTKFARKAIKDFGLSTRIVSIDPMPRAEVDTICDEVLRYPLEDVGVEVFDSLGQDDVLFVDNSHRSFQNSDVTVFFTEILPRLKRGVVYGVHDMFLPDDYPADWESRIYNEQYLMSAYLLGGHGGDEIFLPNWYIHTSDNQNLKELREQIFSDPHYEGLNKVGTCFWLKRA</sequence>
<protein>
    <submittedName>
        <fullName evidence="1">Class I SAM-dependent methyltransferase</fullName>
    </submittedName>
</protein>